<reference evidence="5" key="1">
    <citation type="submission" date="2016-04" db="EMBL/GenBank/DDBJ databases">
        <authorList>
            <person name="Evans L.H."/>
            <person name="Alamgir A."/>
            <person name="Owens N."/>
            <person name="Weber N.D."/>
            <person name="Virtaneva K."/>
            <person name="Barbian K."/>
            <person name="Babar A."/>
            <person name="Rosenke K."/>
        </authorList>
    </citation>
    <scope>NUCLEOTIDE SEQUENCE [LARGE SCALE GENOMIC DNA]</scope>
    <source>
        <strain evidence="5">CBS 101.48</strain>
    </source>
</reference>
<feature type="zinc finger region" description="C3H1-type" evidence="1">
    <location>
        <begin position="725"/>
        <end position="755"/>
    </location>
</feature>
<organism evidence="5">
    <name type="scientific">Absidia glauca</name>
    <name type="common">Pin mould</name>
    <dbReference type="NCBI Taxonomy" id="4829"/>
    <lineage>
        <taxon>Eukaryota</taxon>
        <taxon>Fungi</taxon>
        <taxon>Fungi incertae sedis</taxon>
        <taxon>Mucoromycota</taxon>
        <taxon>Mucoromycotina</taxon>
        <taxon>Mucoromycetes</taxon>
        <taxon>Mucorales</taxon>
        <taxon>Cunninghamellaceae</taxon>
        <taxon>Absidia</taxon>
    </lineage>
</organism>
<keyword evidence="1" id="KW-0863">Zinc-finger</keyword>
<dbReference type="PROSITE" id="PS50103">
    <property type="entry name" value="ZF_C3H1"/>
    <property type="match status" value="1"/>
</dbReference>
<evidence type="ECO:0000256" key="1">
    <source>
        <dbReference type="PROSITE-ProRule" id="PRU00723"/>
    </source>
</evidence>
<dbReference type="GO" id="GO:0008270">
    <property type="term" value="F:zinc ion binding"/>
    <property type="evidence" value="ECO:0007669"/>
    <property type="project" value="UniProtKB-KW"/>
</dbReference>
<keyword evidence="6" id="KW-1185">Reference proteome</keyword>
<dbReference type="InterPro" id="IPR000571">
    <property type="entry name" value="Znf_CCCH"/>
</dbReference>
<keyword evidence="3" id="KW-0812">Transmembrane</keyword>
<proteinExistence type="predicted"/>
<keyword evidence="3" id="KW-0472">Membrane</keyword>
<dbReference type="STRING" id="4829.A0A163K1L4"/>
<evidence type="ECO:0000313" key="6">
    <source>
        <dbReference type="Proteomes" id="UP000078561"/>
    </source>
</evidence>
<keyword evidence="3" id="KW-1133">Transmembrane helix</keyword>
<dbReference type="Proteomes" id="UP000078561">
    <property type="component" value="Unassembled WGS sequence"/>
</dbReference>
<evidence type="ECO:0000256" key="2">
    <source>
        <dbReference type="SAM" id="MobiDB-lite"/>
    </source>
</evidence>
<dbReference type="AlphaFoldDB" id="A0A163K1L4"/>
<feature type="region of interest" description="Disordered" evidence="2">
    <location>
        <begin position="757"/>
        <end position="789"/>
    </location>
</feature>
<feature type="compositionally biased region" description="Basic and acidic residues" evidence="2">
    <location>
        <begin position="315"/>
        <end position="335"/>
    </location>
</feature>
<gene>
    <name evidence="5" type="primary">ABSGL_10761.1 scaffold 12033</name>
</gene>
<dbReference type="InParanoid" id="A0A163K1L4"/>
<feature type="region of interest" description="Disordered" evidence="2">
    <location>
        <begin position="310"/>
        <end position="341"/>
    </location>
</feature>
<sequence length="789" mass="84149">MPFELTLDSFSNVANDTTQLVILCLVIIVTLYYLFLTGKVEQWLPDLSLSPFPHHLLTSLRYPFIGKSSPQKQEAGHARSVMTPSSTTATTVLEHDDETTLTSVTETSTVDVLSTTALIGSGAVLAAAALSTDGDDEDKQVPDNVSDISATTSVDSDLTAVGALDRVAFEEKIKTTIKESSDDTTACMDTLLDATANDDTREEATQQTQSVTENLQDADTDQVYMNKCTNMCNDVVVVEQSSTVTEQVVLDSVQDAGSTIDTTGDDPVATTIVTETVIVKSADQGLETTEAPGDNDTPATTMVVDGFTATSRSISPHDDETDSQKADGAPRHDGSDETVTNEDLVASVLDGVESAGQAEIIHQVNSVEPVVEPVGQVDTPESEGALETPQHEQMAPVDQVEATTNDTLDSAFEMKTDSDALADTLAPVDPVEVVKDEVSSEEGVAKSTEPVDSVEVAKDEVLPVEEVAKSTESVSSDAAIEPVDPVEATKEDVLPVEEAAKSIESVTPDAAIEPVDSVEVVKDEVLPVEEVAKSIESVAPDAAIDPVDSVEVAKDEVLPVEKLAKSTEPVTPDAAIEPVDPVEATKEDVLPVEEVAKSIEVAGPDAAMEPVDPVEATNKVIETEDSSTREITRDEPATIIDSQQHVDSTEPVILMDANDTLDERESAEQHDITTTGHQGESSSSLVDSSKDKATIAHPVTMIPFIRANPLNKPKQEMSRVERIEQQRQPYIPLYKSRNGKACQYGKKCVFLHPKDYTAQQKAGKGKNKASKKAAPATSDNTPMTVDPAL</sequence>
<keyword evidence="1" id="KW-0862">Zinc</keyword>
<protein>
    <recommendedName>
        <fullName evidence="4">C3H1-type domain-containing protein</fullName>
    </recommendedName>
</protein>
<accession>A0A163K1L4</accession>
<evidence type="ECO:0000259" key="4">
    <source>
        <dbReference type="PROSITE" id="PS50103"/>
    </source>
</evidence>
<name>A0A163K1L4_ABSGL</name>
<dbReference type="EMBL" id="LT554417">
    <property type="protein sequence ID" value="SAM04895.1"/>
    <property type="molecule type" value="Genomic_DNA"/>
</dbReference>
<feature type="domain" description="C3H1-type" evidence="4">
    <location>
        <begin position="725"/>
        <end position="755"/>
    </location>
</feature>
<keyword evidence="1" id="KW-0479">Metal-binding</keyword>
<evidence type="ECO:0000313" key="5">
    <source>
        <dbReference type="EMBL" id="SAM04895.1"/>
    </source>
</evidence>
<evidence type="ECO:0000256" key="3">
    <source>
        <dbReference type="SAM" id="Phobius"/>
    </source>
</evidence>
<feature type="transmembrane region" description="Helical" evidence="3">
    <location>
        <begin position="20"/>
        <end position="36"/>
    </location>
</feature>
<feature type="region of interest" description="Disordered" evidence="2">
    <location>
        <begin position="663"/>
        <end position="690"/>
    </location>
</feature>